<dbReference type="GO" id="GO:0005829">
    <property type="term" value="C:cytosol"/>
    <property type="evidence" value="ECO:0007669"/>
    <property type="project" value="TreeGrafter"/>
</dbReference>
<dbReference type="SUPFAM" id="SSF55298">
    <property type="entry name" value="YjgF-like"/>
    <property type="match status" value="1"/>
</dbReference>
<reference evidence="3" key="1">
    <citation type="submission" date="2016-11" db="EMBL/GenBank/DDBJ databases">
        <authorList>
            <person name="Varghese N."/>
            <person name="Submissions S."/>
        </authorList>
    </citation>
    <scope>NUCLEOTIDE SEQUENCE [LARGE SCALE GENOMIC DNA]</scope>
    <source>
        <strain evidence="3">DSM 29326</strain>
    </source>
</reference>
<accession>A0A1M4TZD8</accession>
<keyword evidence="3" id="KW-1185">Reference proteome</keyword>
<proteinExistence type="inferred from homology"/>
<evidence type="ECO:0000256" key="1">
    <source>
        <dbReference type="ARBA" id="ARBA00010552"/>
    </source>
</evidence>
<dbReference type="AlphaFoldDB" id="A0A1M4TZD8"/>
<gene>
    <name evidence="2" type="ORF">SAMN05444339_101541</name>
</gene>
<dbReference type="OrthoDB" id="9808943at2"/>
<dbReference type="PANTHER" id="PTHR11803">
    <property type="entry name" value="2-IMINOBUTANOATE/2-IMINOPROPANOATE DEAMINASE RIDA"/>
    <property type="match status" value="1"/>
</dbReference>
<dbReference type="PANTHER" id="PTHR11803:SF58">
    <property type="entry name" value="PROTEIN HMF1-RELATED"/>
    <property type="match status" value="1"/>
</dbReference>
<name>A0A1M4TZD8_LOKAT</name>
<organism evidence="2 3">
    <name type="scientific">Loktanella atrilutea</name>
    <dbReference type="NCBI Taxonomy" id="366533"/>
    <lineage>
        <taxon>Bacteria</taxon>
        <taxon>Pseudomonadati</taxon>
        <taxon>Pseudomonadota</taxon>
        <taxon>Alphaproteobacteria</taxon>
        <taxon>Rhodobacterales</taxon>
        <taxon>Roseobacteraceae</taxon>
        <taxon>Loktanella</taxon>
    </lineage>
</organism>
<dbReference type="InterPro" id="IPR006175">
    <property type="entry name" value="YjgF/YER057c/UK114"/>
</dbReference>
<dbReference type="InterPro" id="IPR035959">
    <property type="entry name" value="RutC-like_sf"/>
</dbReference>
<dbReference type="STRING" id="366533.SAMN05444339_101541"/>
<evidence type="ECO:0000313" key="2">
    <source>
        <dbReference type="EMBL" id="SHE49809.1"/>
    </source>
</evidence>
<dbReference type="Gene3D" id="3.30.1330.40">
    <property type="entry name" value="RutC-like"/>
    <property type="match status" value="1"/>
</dbReference>
<dbReference type="CDD" id="cd00448">
    <property type="entry name" value="YjgF_YER057c_UK114_family"/>
    <property type="match status" value="1"/>
</dbReference>
<dbReference type="EMBL" id="FQUE01000001">
    <property type="protein sequence ID" value="SHE49809.1"/>
    <property type="molecule type" value="Genomic_DNA"/>
</dbReference>
<comment type="similarity">
    <text evidence="1">Belongs to the RutC family.</text>
</comment>
<dbReference type="Proteomes" id="UP000183987">
    <property type="component" value="Unassembled WGS sequence"/>
</dbReference>
<sequence>MSVEKHVICHPDLPKPYGAYSTAVQAGGFLFVSGLAGIVPETGQKAGEDFETQARQAFDNLGTCLKCAESSMSDVVRVVVYLTDAQHRDALNSLFGDCFPVDPPARSTPIVELPMGLLLSIEATAICRK</sequence>
<evidence type="ECO:0000313" key="3">
    <source>
        <dbReference type="Proteomes" id="UP000183987"/>
    </source>
</evidence>
<protein>
    <submittedName>
        <fullName evidence="2">Endoribonuclease L-PSP</fullName>
    </submittedName>
</protein>
<dbReference type="RefSeq" id="WP_072855629.1">
    <property type="nucleotide sequence ID" value="NZ_FQUE01000001.1"/>
</dbReference>
<dbReference type="Pfam" id="PF01042">
    <property type="entry name" value="Ribonuc_L-PSP"/>
    <property type="match status" value="1"/>
</dbReference>
<dbReference type="GO" id="GO:0019239">
    <property type="term" value="F:deaminase activity"/>
    <property type="evidence" value="ECO:0007669"/>
    <property type="project" value="TreeGrafter"/>
</dbReference>